<proteinExistence type="predicted"/>
<name>A0A7M7PPN6_STRPU</name>
<dbReference type="EnsemblMetazoa" id="XM_030999123">
    <property type="protein sequence ID" value="XP_030854983"/>
    <property type="gene ID" value="LOC105446972"/>
</dbReference>
<dbReference type="InterPro" id="IPR003961">
    <property type="entry name" value="FN3_dom"/>
</dbReference>
<dbReference type="InterPro" id="IPR001007">
    <property type="entry name" value="VWF_dom"/>
</dbReference>
<dbReference type="SUPFAM" id="SSF49265">
    <property type="entry name" value="Fibronectin type III"/>
    <property type="match status" value="1"/>
</dbReference>
<dbReference type="InterPro" id="IPR050941">
    <property type="entry name" value="CCN"/>
</dbReference>
<evidence type="ECO:0000256" key="1">
    <source>
        <dbReference type="ARBA" id="ARBA00022729"/>
    </source>
</evidence>
<dbReference type="PROSITE" id="PS50853">
    <property type="entry name" value="FN3"/>
    <property type="match status" value="1"/>
</dbReference>
<reference evidence="4" key="2">
    <citation type="submission" date="2021-01" db="UniProtKB">
        <authorList>
            <consortium name="EnsemblMetazoa"/>
        </authorList>
    </citation>
    <scope>IDENTIFICATION</scope>
</reference>
<evidence type="ECO:0000313" key="5">
    <source>
        <dbReference type="Proteomes" id="UP000007110"/>
    </source>
</evidence>
<dbReference type="OMA" id="HECDEVC"/>
<reference evidence="5" key="1">
    <citation type="submission" date="2015-02" db="EMBL/GenBank/DDBJ databases">
        <title>Genome sequencing for Strongylocentrotus purpuratus.</title>
        <authorList>
            <person name="Murali S."/>
            <person name="Liu Y."/>
            <person name="Vee V."/>
            <person name="English A."/>
            <person name="Wang M."/>
            <person name="Skinner E."/>
            <person name="Han Y."/>
            <person name="Muzny D.M."/>
            <person name="Worley K.C."/>
            <person name="Gibbs R.A."/>
        </authorList>
    </citation>
    <scope>NUCLEOTIDE SEQUENCE</scope>
</reference>
<evidence type="ECO:0000313" key="4">
    <source>
        <dbReference type="EnsemblMetazoa" id="XP_030854983"/>
    </source>
</evidence>
<protein>
    <submittedName>
        <fullName evidence="4">Uncharacterized protein</fullName>
    </submittedName>
</protein>
<dbReference type="SMART" id="SM00060">
    <property type="entry name" value="FN3"/>
    <property type="match status" value="1"/>
</dbReference>
<organism evidence="4 5">
    <name type="scientific">Strongylocentrotus purpuratus</name>
    <name type="common">Purple sea urchin</name>
    <dbReference type="NCBI Taxonomy" id="7668"/>
    <lineage>
        <taxon>Eukaryota</taxon>
        <taxon>Metazoa</taxon>
        <taxon>Echinodermata</taxon>
        <taxon>Eleutherozoa</taxon>
        <taxon>Echinozoa</taxon>
        <taxon>Echinoidea</taxon>
        <taxon>Euechinoidea</taxon>
        <taxon>Echinacea</taxon>
        <taxon>Camarodonta</taxon>
        <taxon>Echinidea</taxon>
        <taxon>Strongylocentrotidae</taxon>
        <taxon>Strongylocentrotus</taxon>
    </lineage>
</organism>
<keyword evidence="1" id="KW-0732">Signal</keyword>
<dbReference type="Pfam" id="PF00093">
    <property type="entry name" value="VWC"/>
    <property type="match status" value="1"/>
</dbReference>
<dbReference type="SMART" id="SM00214">
    <property type="entry name" value="VWC"/>
    <property type="match status" value="3"/>
</dbReference>
<dbReference type="PROSITE" id="PS50184">
    <property type="entry name" value="VWFC_2"/>
    <property type="match status" value="3"/>
</dbReference>
<dbReference type="RefSeq" id="XP_030854983.1">
    <property type="nucleotide sequence ID" value="XM_030999123.1"/>
</dbReference>
<dbReference type="InterPro" id="IPR013783">
    <property type="entry name" value="Ig-like_fold"/>
</dbReference>
<dbReference type="AlphaFoldDB" id="A0A7M7PPN6"/>
<dbReference type="GeneID" id="105446972"/>
<evidence type="ECO:0000259" key="3">
    <source>
        <dbReference type="PROSITE" id="PS50853"/>
    </source>
</evidence>
<sequence>MALPSAVGEAERGNVRFEDSVQGCSSWPTMTWSMAESKMNLQVRSSTANSINLSWNSFLPIDGTSTQGHYVVYYTTTFSNHIQSWLGQIEAGNETHTSIRNLKDGTDYYFRVSYRIPGRGVHLEGHLSEVALHRTGTPAPLGGCEHDSRHYDEGMTIHQSCDSVCDCLLGSWICRPRGCPPKPDVRINPVNCREEPHPDDPECCTMIKCEEGSNDSIQPADCNDGGVLRVHGETYYHECDEVCFCDNGVSDCTRRCPDAGQMIPDLQTCPHPTLLEPPEGECCPHWSCPPPPNSCELNGNTYEDGEYFDVDCSMRCQCLGGSVRCVPRCPVSFAVSTVNCPNPTRVQLPGECCLQWECEQPAEQVCIHNGEFPRH</sequence>
<accession>A0A7M7PPN6</accession>
<feature type="domain" description="VWFC" evidence="2">
    <location>
        <begin position="142"/>
        <end position="210"/>
    </location>
</feature>
<dbReference type="PROSITE" id="PS01208">
    <property type="entry name" value="VWFC_1"/>
    <property type="match status" value="1"/>
</dbReference>
<dbReference type="Pfam" id="PF00041">
    <property type="entry name" value="fn3"/>
    <property type="match status" value="1"/>
</dbReference>
<dbReference type="Proteomes" id="UP000007110">
    <property type="component" value="Unassembled WGS sequence"/>
</dbReference>
<feature type="domain" description="VWFC" evidence="2">
    <location>
        <begin position="293"/>
        <end position="359"/>
    </location>
</feature>
<dbReference type="KEGG" id="spu:105446972"/>
<dbReference type="SUPFAM" id="SSF57603">
    <property type="entry name" value="FnI-like domain"/>
    <property type="match status" value="1"/>
</dbReference>
<dbReference type="InterPro" id="IPR036116">
    <property type="entry name" value="FN3_sf"/>
</dbReference>
<keyword evidence="5" id="KW-1185">Reference proteome</keyword>
<dbReference type="PANTHER" id="PTHR11348:SF22">
    <property type="entry name" value="CCN FAMILY MEMBER 5"/>
    <property type="match status" value="1"/>
</dbReference>
<dbReference type="PANTHER" id="PTHR11348">
    <property type="entry name" value="CONNECTIVE TISSUE GROWTH FACTOR-RELATED"/>
    <property type="match status" value="1"/>
</dbReference>
<dbReference type="Gene3D" id="2.60.40.10">
    <property type="entry name" value="Immunoglobulins"/>
    <property type="match status" value="1"/>
</dbReference>
<dbReference type="InParanoid" id="A0A7M7PPN6"/>
<feature type="domain" description="VWFC" evidence="2">
    <location>
        <begin position="220"/>
        <end position="289"/>
    </location>
</feature>
<dbReference type="OrthoDB" id="365605at2759"/>
<evidence type="ECO:0000259" key="2">
    <source>
        <dbReference type="PROSITE" id="PS50184"/>
    </source>
</evidence>
<dbReference type="CDD" id="cd00063">
    <property type="entry name" value="FN3"/>
    <property type="match status" value="1"/>
</dbReference>
<feature type="domain" description="Fibronectin type-III" evidence="3">
    <location>
        <begin position="37"/>
        <end position="140"/>
    </location>
</feature>